<dbReference type="AlphaFoldDB" id="A0AAJ8BVT6"/>
<feature type="region of interest" description="Disordered" evidence="1">
    <location>
        <begin position="1"/>
        <end position="20"/>
    </location>
</feature>
<dbReference type="GeneID" id="84589977"/>
<gene>
    <name evidence="2" type="ORF">An01g06332</name>
</gene>
<sequence>MPTANHSTAQSEQGCWTSTTSTTTYGMITWDTYSLGMRWMIPHQQYTAYFGISFRFQSKLCIDTFPIQS</sequence>
<dbReference type="KEGG" id="ang:An01g06332"/>
<reference evidence="2" key="1">
    <citation type="submission" date="2025-02" db="EMBL/GenBank/DDBJ databases">
        <authorList>
            <consortium name="NCBI Genome Project"/>
        </authorList>
    </citation>
    <scope>NUCLEOTIDE SEQUENCE</scope>
</reference>
<feature type="compositionally biased region" description="Polar residues" evidence="1">
    <location>
        <begin position="1"/>
        <end position="16"/>
    </location>
</feature>
<evidence type="ECO:0000256" key="1">
    <source>
        <dbReference type="SAM" id="MobiDB-lite"/>
    </source>
</evidence>
<reference evidence="2" key="2">
    <citation type="submission" date="2025-08" db="UniProtKB">
        <authorList>
            <consortium name="RefSeq"/>
        </authorList>
    </citation>
    <scope>IDENTIFICATION</scope>
</reference>
<accession>A0AAJ8BVT6</accession>
<dbReference type="RefSeq" id="XP_059603180.1">
    <property type="nucleotide sequence ID" value="XM_059748687.1"/>
</dbReference>
<organism evidence="2">
    <name type="scientific">Aspergillus niger</name>
    <dbReference type="NCBI Taxonomy" id="5061"/>
    <lineage>
        <taxon>Eukaryota</taxon>
        <taxon>Fungi</taxon>
        <taxon>Dikarya</taxon>
        <taxon>Ascomycota</taxon>
        <taxon>Pezizomycotina</taxon>
        <taxon>Eurotiomycetes</taxon>
        <taxon>Eurotiomycetidae</taxon>
        <taxon>Eurotiales</taxon>
        <taxon>Aspergillaceae</taxon>
        <taxon>Aspergillus</taxon>
        <taxon>Aspergillus subgen. Circumdati</taxon>
    </lineage>
</organism>
<name>A0AAJ8BVT6_ASPNG</name>
<protein>
    <submittedName>
        <fullName evidence="2">Uncharacterized protein</fullName>
    </submittedName>
</protein>
<evidence type="ECO:0000313" key="2">
    <source>
        <dbReference type="RefSeq" id="XP_059603180.1"/>
    </source>
</evidence>
<proteinExistence type="predicted"/>
<dbReference type="VEuPathDB" id="FungiDB:An01g06332"/>